<accession>A0A8S2VSN5</accession>
<dbReference type="EMBL" id="CAJOBH010032371">
    <property type="protein sequence ID" value="CAF4284332.1"/>
    <property type="molecule type" value="Genomic_DNA"/>
</dbReference>
<feature type="coiled-coil region" evidence="1">
    <location>
        <begin position="25"/>
        <end position="52"/>
    </location>
</feature>
<reference evidence="3" key="1">
    <citation type="submission" date="2021-02" db="EMBL/GenBank/DDBJ databases">
        <authorList>
            <person name="Nowell W R."/>
        </authorList>
    </citation>
    <scope>NUCLEOTIDE SEQUENCE</scope>
</reference>
<proteinExistence type="predicted"/>
<evidence type="ECO:0000313" key="4">
    <source>
        <dbReference type="Proteomes" id="UP000681720"/>
    </source>
</evidence>
<evidence type="ECO:0000256" key="1">
    <source>
        <dbReference type="SAM" id="Coils"/>
    </source>
</evidence>
<evidence type="ECO:0000313" key="2">
    <source>
        <dbReference type="EMBL" id="CAF4284332.1"/>
    </source>
</evidence>
<comment type="caution">
    <text evidence="3">The sequence shown here is derived from an EMBL/GenBank/DDBJ whole genome shotgun (WGS) entry which is preliminary data.</text>
</comment>
<dbReference type="Proteomes" id="UP000681967">
    <property type="component" value="Unassembled WGS sequence"/>
</dbReference>
<sequence>DENRHHIDRQASFYREENENTLRDLNLTRERLICLEERYRELENEHKILCQQTLKNENSNQR</sequence>
<keyword evidence="1" id="KW-0175">Coiled coil</keyword>
<dbReference type="EMBL" id="CAJOBJ010059009">
    <property type="protein sequence ID" value="CAF4409804.1"/>
    <property type="molecule type" value="Genomic_DNA"/>
</dbReference>
<feature type="non-terminal residue" evidence="3">
    <location>
        <position position="62"/>
    </location>
</feature>
<organism evidence="3 4">
    <name type="scientific">Rotaria magnacalcarata</name>
    <dbReference type="NCBI Taxonomy" id="392030"/>
    <lineage>
        <taxon>Eukaryota</taxon>
        <taxon>Metazoa</taxon>
        <taxon>Spiralia</taxon>
        <taxon>Gnathifera</taxon>
        <taxon>Rotifera</taxon>
        <taxon>Eurotatoria</taxon>
        <taxon>Bdelloidea</taxon>
        <taxon>Philodinida</taxon>
        <taxon>Philodinidae</taxon>
        <taxon>Rotaria</taxon>
    </lineage>
</organism>
<dbReference type="Proteomes" id="UP000681720">
    <property type="component" value="Unassembled WGS sequence"/>
</dbReference>
<dbReference type="AlphaFoldDB" id="A0A8S2VSN5"/>
<gene>
    <name evidence="2" type="ORF">BYL167_LOCUS26826</name>
    <name evidence="3" type="ORF">GIL414_LOCUS30562</name>
</gene>
<name>A0A8S2VSN5_9BILA</name>
<evidence type="ECO:0000313" key="3">
    <source>
        <dbReference type="EMBL" id="CAF4409804.1"/>
    </source>
</evidence>
<feature type="non-terminal residue" evidence="3">
    <location>
        <position position="1"/>
    </location>
</feature>
<protein>
    <submittedName>
        <fullName evidence="3">Uncharacterized protein</fullName>
    </submittedName>
</protein>